<dbReference type="SUPFAM" id="SSF56784">
    <property type="entry name" value="HAD-like"/>
    <property type="match status" value="1"/>
</dbReference>
<gene>
    <name evidence="2" type="ORF">EZS27_021197</name>
</gene>
<dbReference type="AlphaFoldDB" id="A0A5J4R8K5"/>
<proteinExistence type="predicted"/>
<dbReference type="InterPro" id="IPR010037">
    <property type="entry name" value="FkbH_domain"/>
</dbReference>
<dbReference type="Gene3D" id="3.40.50.1000">
    <property type="entry name" value="HAD superfamily/HAD-like"/>
    <property type="match status" value="1"/>
</dbReference>
<organism evidence="2">
    <name type="scientific">termite gut metagenome</name>
    <dbReference type="NCBI Taxonomy" id="433724"/>
    <lineage>
        <taxon>unclassified sequences</taxon>
        <taxon>metagenomes</taxon>
        <taxon>organismal metagenomes</taxon>
    </lineage>
</organism>
<dbReference type="NCBIfam" id="TIGR01686">
    <property type="entry name" value="FkbH"/>
    <property type="match status" value="1"/>
</dbReference>
<dbReference type="EMBL" id="SNRY01001556">
    <property type="protein sequence ID" value="KAA6330058.1"/>
    <property type="molecule type" value="Genomic_DNA"/>
</dbReference>
<protein>
    <recommendedName>
        <fullName evidence="1">FCP1 homology domain-containing protein</fullName>
    </recommendedName>
</protein>
<dbReference type="NCBIfam" id="TIGR01681">
    <property type="entry name" value="HAD-SF-IIIC"/>
    <property type="match status" value="1"/>
</dbReference>
<dbReference type="InterPro" id="IPR036514">
    <property type="entry name" value="SGNH_hydro_sf"/>
</dbReference>
<sequence length="529" mass="61604">MKYFVFRNHTVEPFFDAGKTTFSGYENIAFIEDADRYVWMYLPSYKTNEDILSQEITAYIDLLKIALSQIKSDKMVLVFSMQLLYKVNCQTSNWLIEDSINHYNKEIRALAVLHSNIKVLNISDFYSKIDPTNAIDWKFYYISQIPLNPKLAPPFRKWFANQIEAIEFKRKKGIVIDLDNTLWGGILGEDGINGIQLGETYPGSVYVDFQHFLLDLSNKGIILTVCSKNNEQDVLEVWEQHPDNILKKKHFASYRINWNNKADNIKEIAEKLNIGLDSLVFVDDNPTERELVKQMLPMVEVPDFPEHPYLYPEFAQKLVDQYFRIYTVTQEDILKTQQYKENAVRNQFRNDYVDYEDYLKSLKIELTIEQISGFNIARFAQMTQKTNQFNLTTRRYTEQDLTTLKSEGALLYGIRVCDRFGDSGLTGLLIINVTGQTVIIDTLLLSCRILGKKIEYEFVKYILTKLKNAGIIQVSATYLKSPKNDQVSTFYDGLNFILSEKSTIEKKEYTLDLSNFQYTQSEIFKINEI</sequence>
<dbReference type="Gene3D" id="3.40.50.1110">
    <property type="entry name" value="SGNH hydrolase"/>
    <property type="match status" value="1"/>
</dbReference>
<dbReference type="InterPro" id="IPR010033">
    <property type="entry name" value="HAD_SF_ppase_IIIC"/>
</dbReference>
<accession>A0A5J4R8K5</accession>
<evidence type="ECO:0000313" key="2">
    <source>
        <dbReference type="EMBL" id="KAA6330058.1"/>
    </source>
</evidence>
<dbReference type="InterPro" id="IPR023214">
    <property type="entry name" value="HAD_sf"/>
</dbReference>
<comment type="caution">
    <text evidence="2">The sequence shown here is derived from an EMBL/GenBank/DDBJ whole genome shotgun (WGS) entry which is preliminary data.</text>
</comment>
<name>A0A5J4R8K5_9ZZZZ</name>
<reference evidence="2" key="1">
    <citation type="submission" date="2019-03" db="EMBL/GenBank/DDBJ databases">
        <title>Single cell metagenomics reveals metabolic interactions within the superorganism composed of flagellate Streblomastix strix and complex community of Bacteroidetes bacteria on its surface.</title>
        <authorList>
            <person name="Treitli S.C."/>
            <person name="Kolisko M."/>
            <person name="Husnik F."/>
            <person name="Keeling P."/>
            <person name="Hampl V."/>
        </authorList>
    </citation>
    <scope>NUCLEOTIDE SEQUENCE</scope>
    <source>
        <strain evidence="2">STM</strain>
    </source>
</reference>
<dbReference type="InterPro" id="IPR036412">
    <property type="entry name" value="HAD-like_sf"/>
</dbReference>
<dbReference type="Pfam" id="PF03031">
    <property type="entry name" value="NIF"/>
    <property type="match status" value="1"/>
</dbReference>
<feature type="domain" description="FCP1 homology" evidence="1">
    <location>
        <begin position="174"/>
        <end position="300"/>
    </location>
</feature>
<dbReference type="InterPro" id="IPR004274">
    <property type="entry name" value="FCP1_dom"/>
</dbReference>
<evidence type="ECO:0000259" key="1">
    <source>
        <dbReference type="Pfam" id="PF03031"/>
    </source>
</evidence>